<dbReference type="GO" id="GO:0016987">
    <property type="term" value="F:sigma factor activity"/>
    <property type="evidence" value="ECO:0007669"/>
    <property type="project" value="UniProtKB-KW"/>
</dbReference>
<dbReference type="Gene3D" id="1.10.1740.10">
    <property type="match status" value="1"/>
</dbReference>
<keyword evidence="4" id="KW-0804">Transcription</keyword>
<dbReference type="Gene3D" id="1.10.10.10">
    <property type="entry name" value="Winged helix-like DNA-binding domain superfamily/Winged helix DNA-binding domain"/>
    <property type="match status" value="1"/>
</dbReference>
<protein>
    <submittedName>
        <fullName evidence="7">RNA polymerase sigma (SigV) subunit</fullName>
    </submittedName>
</protein>
<dbReference type="InterPro" id="IPR013325">
    <property type="entry name" value="RNA_pol_sigma_r2"/>
</dbReference>
<dbReference type="AlphaFoldDB" id="A0A368W112"/>
<dbReference type="SUPFAM" id="SSF88946">
    <property type="entry name" value="Sigma2 domain of RNA polymerase sigma factors"/>
    <property type="match status" value="1"/>
</dbReference>
<dbReference type="InterPro" id="IPR014284">
    <property type="entry name" value="RNA_pol_sigma-70_dom"/>
</dbReference>
<name>A0A368W112_9BACL</name>
<dbReference type="PANTHER" id="PTHR43133:SF51">
    <property type="entry name" value="RNA POLYMERASE SIGMA FACTOR"/>
    <property type="match status" value="1"/>
</dbReference>
<evidence type="ECO:0000256" key="3">
    <source>
        <dbReference type="ARBA" id="ARBA00023082"/>
    </source>
</evidence>
<dbReference type="InterPro" id="IPR013324">
    <property type="entry name" value="RNA_pol_sigma_r3/r4-like"/>
</dbReference>
<dbReference type="GO" id="GO:0006352">
    <property type="term" value="P:DNA-templated transcription initiation"/>
    <property type="evidence" value="ECO:0007669"/>
    <property type="project" value="InterPro"/>
</dbReference>
<keyword evidence="2" id="KW-0805">Transcription regulation</keyword>
<evidence type="ECO:0000256" key="2">
    <source>
        <dbReference type="ARBA" id="ARBA00023015"/>
    </source>
</evidence>
<comment type="similarity">
    <text evidence="1">Belongs to the sigma-70 factor family. ECF subfamily.</text>
</comment>
<dbReference type="InterPro" id="IPR007627">
    <property type="entry name" value="RNA_pol_sigma70_r2"/>
</dbReference>
<dbReference type="OrthoDB" id="9782703at2"/>
<dbReference type="InterPro" id="IPR036388">
    <property type="entry name" value="WH-like_DNA-bd_sf"/>
</dbReference>
<dbReference type="NCBIfam" id="TIGR02937">
    <property type="entry name" value="sigma70-ECF"/>
    <property type="match status" value="1"/>
</dbReference>
<comment type="caution">
    <text evidence="7">The sequence shown here is derived from an EMBL/GenBank/DDBJ whole genome shotgun (WGS) entry which is preliminary data.</text>
</comment>
<evidence type="ECO:0000259" key="5">
    <source>
        <dbReference type="Pfam" id="PF04542"/>
    </source>
</evidence>
<evidence type="ECO:0000259" key="6">
    <source>
        <dbReference type="Pfam" id="PF08281"/>
    </source>
</evidence>
<keyword evidence="3" id="KW-0731">Sigma factor</keyword>
<dbReference type="RefSeq" id="WP_114380590.1">
    <property type="nucleotide sequence ID" value="NZ_QPJD01000007.1"/>
</dbReference>
<evidence type="ECO:0000256" key="4">
    <source>
        <dbReference type="ARBA" id="ARBA00023163"/>
    </source>
</evidence>
<reference evidence="7 8" key="1">
    <citation type="submission" date="2018-07" db="EMBL/GenBank/DDBJ databases">
        <title>Genomic Encyclopedia of Type Strains, Phase III (KMG-III): the genomes of soil and plant-associated and newly described type strains.</title>
        <authorList>
            <person name="Whitman W."/>
        </authorList>
    </citation>
    <scope>NUCLEOTIDE SEQUENCE [LARGE SCALE GENOMIC DNA]</scope>
    <source>
        <strain evidence="7 8">CECT 7506</strain>
    </source>
</reference>
<evidence type="ECO:0000256" key="1">
    <source>
        <dbReference type="ARBA" id="ARBA00010641"/>
    </source>
</evidence>
<keyword evidence="8" id="KW-1185">Reference proteome</keyword>
<accession>A0A368W112</accession>
<evidence type="ECO:0000313" key="7">
    <source>
        <dbReference type="EMBL" id="RCW48140.1"/>
    </source>
</evidence>
<dbReference type="CDD" id="cd06171">
    <property type="entry name" value="Sigma70_r4"/>
    <property type="match status" value="1"/>
</dbReference>
<gene>
    <name evidence="7" type="ORF">DFP97_107346</name>
</gene>
<dbReference type="SUPFAM" id="SSF88659">
    <property type="entry name" value="Sigma3 and sigma4 domains of RNA polymerase sigma factors"/>
    <property type="match status" value="1"/>
</dbReference>
<proteinExistence type="inferred from homology"/>
<feature type="domain" description="RNA polymerase sigma factor 70 region 4 type 2" evidence="6">
    <location>
        <begin position="113"/>
        <end position="162"/>
    </location>
</feature>
<sequence length="194" mass="22461">MDRDECAAAAIRGDEEALLKRIDMDKQQLYGIAYSYMRNETDTLEAIQETVCRVWTKRHTLREPKFFTTWMIQILIRVCMDERKKKIREKPVEAYVQRFEGETHPDDAAVRLDLAAQVQALPANYRMVIALKYYRDMTITEIAELLQKPDGTIRTWLNKALRILRSDMAVIKEGIQDERGNGDGVGAERSGYAE</sequence>
<organism evidence="7 8">
    <name type="scientific">Paenibacillus prosopidis</name>
    <dbReference type="NCBI Taxonomy" id="630520"/>
    <lineage>
        <taxon>Bacteria</taxon>
        <taxon>Bacillati</taxon>
        <taxon>Bacillota</taxon>
        <taxon>Bacilli</taxon>
        <taxon>Bacillales</taxon>
        <taxon>Paenibacillaceae</taxon>
        <taxon>Paenibacillus</taxon>
    </lineage>
</organism>
<dbReference type="InterPro" id="IPR013249">
    <property type="entry name" value="RNA_pol_sigma70_r4_t2"/>
</dbReference>
<dbReference type="GO" id="GO:0003677">
    <property type="term" value="F:DNA binding"/>
    <property type="evidence" value="ECO:0007669"/>
    <property type="project" value="InterPro"/>
</dbReference>
<dbReference type="Pfam" id="PF04542">
    <property type="entry name" value="Sigma70_r2"/>
    <property type="match status" value="1"/>
</dbReference>
<dbReference type="Proteomes" id="UP000252415">
    <property type="component" value="Unassembled WGS sequence"/>
</dbReference>
<dbReference type="EMBL" id="QPJD01000007">
    <property type="protein sequence ID" value="RCW48140.1"/>
    <property type="molecule type" value="Genomic_DNA"/>
</dbReference>
<evidence type="ECO:0000313" key="8">
    <source>
        <dbReference type="Proteomes" id="UP000252415"/>
    </source>
</evidence>
<dbReference type="Pfam" id="PF08281">
    <property type="entry name" value="Sigma70_r4_2"/>
    <property type="match status" value="1"/>
</dbReference>
<dbReference type="PANTHER" id="PTHR43133">
    <property type="entry name" value="RNA POLYMERASE ECF-TYPE SIGMA FACTO"/>
    <property type="match status" value="1"/>
</dbReference>
<feature type="domain" description="RNA polymerase sigma-70 region 2" evidence="5">
    <location>
        <begin position="26"/>
        <end position="86"/>
    </location>
</feature>
<dbReference type="InterPro" id="IPR039425">
    <property type="entry name" value="RNA_pol_sigma-70-like"/>
</dbReference>